<dbReference type="PANTHER" id="PTHR43806">
    <property type="entry name" value="PEPTIDASE S8"/>
    <property type="match status" value="1"/>
</dbReference>
<feature type="compositionally biased region" description="Low complexity" evidence="7">
    <location>
        <begin position="43"/>
        <end position="56"/>
    </location>
</feature>
<evidence type="ECO:0000256" key="4">
    <source>
        <dbReference type="ARBA" id="ARBA00022825"/>
    </source>
</evidence>
<keyword evidence="3 5" id="KW-0378">Hydrolase</keyword>
<dbReference type="PROSITE" id="PS00138">
    <property type="entry name" value="SUBTILASE_SER"/>
    <property type="match status" value="1"/>
</dbReference>
<dbReference type="InterPro" id="IPR023827">
    <property type="entry name" value="Peptidase_S8_Asp-AS"/>
</dbReference>
<evidence type="ECO:0000256" key="1">
    <source>
        <dbReference type="ARBA" id="ARBA00011073"/>
    </source>
</evidence>
<dbReference type="InterPro" id="IPR050131">
    <property type="entry name" value="Peptidase_S8_subtilisin-like"/>
</dbReference>
<dbReference type="InterPro" id="IPR015500">
    <property type="entry name" value="Peptidase_S8_subtilisin-rel"/>
</dbReference>
<feature type="domain" description="Peptidase S8/S53" evidence="9">
    <location>
        <begin position="212"/>
        <end position="636"/>
    </location>
</feature>
<evidence type="ECO:0000256" key="2">
    <source>
        <dbReference type="ARBA" id="ARBA00022670"/>
    </source>
</evidence>
<accession>A0ABT3TQ47</accession>
<dbReference type="SUPFAM" id="SSF49785">
    <property type="entry name" value="Galactose-binding domain-like"/>
    <property type="match status" value="1"/>
</dbReference>
<dbReference type="PROSITE" id="PS00136">
    <property type="entry name" value="SUBTILASE_ASP"/>
    <property type="match status" value="1"/>
</dbReference>
<feature type="active site" description="Charge relay system" evidence="5">
    <location>
        <position position="221"/>
    </location>
</feature>
<evidence type="ECO:0000256" key="3">
    <source>
        <dbReference type="ARBA" id="ARBA00022801"/>
    </source>
</evidence>
<comment type="caution">
    <text evidence="11">The sequence shown here is derived from an EMBL/GenBank/DDBJ whole genome shotgun (WGS) entry which is preliminary data.</text>
</comment>
<dbReference type="InterPro" id="IPR008979">
    <property type="entry name" value="Galactose-bd-like_sf"/>
</dbReference>
<reference evidence="11" key="1">
    <citation type="submission" date="2022-10" db="EMBL/GenBank/DDBJ databases">
        <title>Streptomyces beihaiensis sp. nov., a chitin degrading actinobacterium, isolated from shrimp pond soil.</title>
        <authorList>
            <person name="Xie J."/>
            <person name="Shen N."/>
        </authorList>
    </citation>
    <scope>NUCLEOTIDE SEQUENCE</scope>
    <source>
        <strain evidence="11">GXMU-J5</strain>
    </source>
</reference>
<dbReference type="Proteomes" id="UP001163064">
    <property type="component" value="Unassembled WGS sequence"/>
</dbReference>
<feature type="region of interest" description="Disordered" evidence="7">
    <location>
        <begin position="43"/>
        <end position="66"/>
    </location>
</feature>
<evidence type="ECO:0000256" key="6">
    <source>
        <dbReference type="RuleBase" id="RU003355"/>
    </source>
</evidence>
<dbReference type="PANTHER" id="PTHR43806:SF11">
    <property type="entry name" value="CEREVISIN-RELATED"/>
    <property type="match status" value="1"/>
</dbReference>
<evidence type="ECO:0000256" key="8">
    <source>
        <dbReference type="SAM" id="SignalP"/>
    </source>
</evidence>
<dbReference type="PRINTS" id="PR00723">
    <property type="entry name" value="SUBTILISIN"/>
</dbReference>
<dbReference type="Pfam" id="PF04151">
    <property type="entry name" value="PPC"/>
    <property type="match status" value="1"/>
</dbReference>
<evidence type="ECO:0000256" key="7">
    <source>
        <dbReference type="SAM" id="MobiDB-lite"/>
    </source>
</evidence>
<dbReference type="InterPro" id="IPR000209">
    <property type="entry name" value="Peptidase_S8/S53_dom"/>
</dbReference>
<dbReference type="Gene3D" id="3.40.50.200">
    <property type="entry name" value="Peptidase S8/S53 domain"/>
    <property type="match status" value="2"/>
</dbReference>
<evidence type="ECO:0000259" key="10">
    <source>
        <dbReference type="Pfam" id="PF04151"/>
    </source>
</evidence>
<evidence type="ECO:0000256" key="5">
    <source>
        <dbReference type="PROSITE-ProRule" id="PRU01240"/>
    </source>
</evidence>
<evidence type="ECO:0000259" key="9">
    <source>
        <dbReference type="Pfam" id="PF00082"/>
    </source>
</evidence>
<dbReference type="InterPro" id="IPR036852">
    <property type="entry name" value="Peptidase_S8/S53_dom_sf"/>
</dbReference>
<feature type="active site" description="Charge relay system" evidence="5">
    <location>
        <position position="598"/>
    </location>
</feature>
<feature type="signal peptide" evidence="8">
    <location>
        <begin position="1"/>
        <end position="43"/>
    </location>
</feature>
<proteinExistence type="inferred from homology"/>
<keyword evidence="12" id="KW-1185">Reference proteome</keyword>
<evidence type="ECO:0000313" key="12">
    <source>
        <dbReference type="Proteomes" id="UP001163064"/>
    </source>
</evidence>
<dbReference type="Pfam" id="PF00082">
    <property type="entry name" value="Peptidase_S8"/>
    <property type="match status" value="1"/>
</dbReference>
<gene>
    <name evidence="11" type="ORF">OFY01_05115</name>
</gene>
<dbReference type="RefSeq" id="WP_266596706.1">
    <property type="nucleotide sequence ID" value="NZ_JAPHNL010000035.1"/>
</dbReference>
<name>A0ABT3TQ47_9ACTN</name>
<keyword evidence="8" id="KW-0732">Signal</keyword>
<sequence length="1119" mass="117062">MFRDSQRGPVTRISGARRTARLAAAAVLSAAVAAAGPLPAAFAAAGPDSTTGTTGTPAKSRASDKLGAQDAQLLADAKADGKKNVTMMVATAPGRTEQVAHKLDGVKGGSVGRRDDKLGYVRATVPTGSADAAIAAAEKLGSVHAIDLRREIPLDDPTPGADSARGAATRAQSTATRTYSGPGEDTPAKNPYNPSFETGAVDFVKHHPKADGRGVTIGILDSGIDLGHPALQRTTTGERKIVDWVTATDPIVDGDRTWRPMVTQVTGPTFTYHGRTWQAPSGSYGISTFAESATTGGDEKGDLNRDGDTTDTWGVLYDAKAGTVTVDLDDNGDFTDDTPMKPYKDGYQVGYFGKDDPRTDVVERVPFVVEIRKDVPMDPYGGDWVGKKADFVNIGVIESEHGTHVAGITAANGLFGNKHMNGAAPGAKLVSSRACTWSGGCTNVALTEGMIDLVTKRGVDIVNMSIGGLPALNDGNNARAELYTRLIDDYGVQLVISAGNSGPGANTIGDPGLADKVISVGATVSKQTWAANYGSGVSERYAMMPFSSRGPREDGGFTPTLSAPGAAINTTQTWLPGNPVPEAGYGLPAGYSMLQGTSMASPQATGASALLLSAAKRAGVDVTPATLRTALTSTARHIKGVQAYEEGSGLIDIVRAWKLLRHRHGASAHTYTVKAPVDTAIDDALRTPGFGTGIYDREGGLKVGQRKTYDVTITRTSGPDRPVLHRLSLANNEGRTFSVAGPRHVWLPLDEPVTVKVRARARTAGLHSAILRVDDPRTRGVDQQVMATVVVAEPLAGPAYTVRERGSVQRNSTVSYFVSVPKGAKSLQVRMSGLKDESQTRFITVHPYGVPVDPTSTPNCYPHYNPANTCRPDLRSYTDPQAGVWEVEVEARRTSPLLDNPYTLDVTVLGAAFDPATLTVPEAKAGTPAAAEWNVTNHFAAIDGGTVRGGALGSSKTARPTIGQGDTRTTTVEVPEGAEKLDVAIGNVSDRSADLDLTVYDADGKVVGQSADGDSEESVSIAKPAAGTYRIEVAGYSVPSGSTEYDYTDVFFSPTLGTVKVDGAAPVKLPDGASTKITAEVTAAGAAPEGREFFGQVRLLNERGVVAGVGSVKIAKVTR</sequence>
<organism evidence="11 12">
    <name type="scientific">Streptomyces beihaiensis</name>
    <dbReference type="NCBI Taxonomy" id="2984495"/>
    <lineage>
        <taxon>Bacteria</taxon>
        <taxon>Bacillati</taxon>
        <taxon>Actinomycetota</taxon>
        <taxon>Actinomycetes</taxon>
        <taxon>Kitasatosporales</taxon>
        <taxon>Streptomycetaceae</taxon>
        <taxon>Streptomyces</taxon>
    </lineage>
</organism>
<dbReference type="InterPro" id="IPR007280">
    <property type="entry name" value="Peptidase_C_arc/bac"/>
</dbReference>
<keyword evidence="4 5" id="KW-0720">Serine protease</keyword>
<feature type="compositionally biased region" description="Low complexity" evidence="7">
    <location>
        <begin position="163"/>
        <end position="180"/>
    </location>
</feature>
<evidence type="ECO:0000313" key="11">
    <source>
        <dbReference type="EMBL" id="MCX3059154.1"/>
    </source>
</evidence>
<protein>
    <submittedName>
        <fullName evidence="11">S8 family serine peptidase</fullName>
    </submittedName>
</protein>
<dbReference type="SUPFAM" id="SSF52743">
    <property type="entry name" value="Subtilisin-like"/>
    <property type="match status" value="1"/>
</dbReference>
<dbReference type="InterPro" id="IPR023828">
    <property type="entry name" value="Peptidase_S8_Ser-AS"/>
</dbReference>
<keyword evidence="2 5" id="KW-0645">Protease</keyword>
<dbReference type="EMBL" id="JAPHNL010000035">
    <property type="protein sequence ID" value="MCX3059154.1"/>
    <property type="molecule type" value="Genomic_DNA"/>
</dbReference>
<feature type="chain" id="PRO_5045799959" evidence="8">
    <location>
        <begin position="44"/>
        <end position="1119"/>
    </location>
</feature>
<feature type="active site" description="Charge relay system" evidence="5">
    <location>
        <position position="401"/>
    </location>
</feature>
<feature type="domain" description="Peptidase C-terminal archaeal/bacterial" evidence="10">
    <location>
        <begin position="966"/>
        <end position="1035"/>
    </location>
</feature>
<dbReference type="Gene3D" id="2.60.120.380">
    <property type="match status" value="1"/>
</dbReference>
<comment type="similarity">
    <text evidence="1 5 6">Belongs to the peptidase S8 family.</text>
</comment>
<feature type="region of interest" description="Disordered" evidence="7">
    <location>
        <begin position="152"/>
        <end position="190"/>
    </location>
</feature>
<dbReference type="PROSITE" id="PS51892">
    <property type="entry name" value="SUBTILASE"/>
    <property type="match status" value="1"/>
</dbReference>